<evidence type="ECO:0000313" key="2">
    <source>
        <dbReference type="EMBL" id="UZE96550.1"/>
    </source>
</evidence>
<sequence length="339" mass="37500">MKLLKNIKALSVAAVVSTTAMSGVVQAEMIERSFCVWDPIGANGPLFNVMKSAKPSAMKWGINLELKAYTDEKIAAEDFKAGQCDSVLLTGTRAREFNKFTGSLEAMGAIPSSEEMKMILQTLTQPKAAQLMVNGEYEVAGILPAGAIYLYTRDRAINTVEELQGKKVATLDYDQASMTMVRHVGASVVGASTANFAGKFNNGSVDVAYAPAVAYTPLELYKGLGENGGVFDFALAQMNFQIIARTDRFPEGYGQKVRDYTSTRYEEAYKIVETAEAEIKKEYWMRPTAEQLEGYSKMLREVRISLRDEGVYDAKALRLMRKVRCKNNPTNSECSEKRE</sequence>
<organism evidence="2 3">
    <name type="scientific">Alkalimarinus alittae</name>
    <dbReference type="NCBI Taxonomy" id="2961619"/>
    <lineage>
        <taxon>Bacteria</taxon>
        <taxon>Pseudomonadati</taxon>
        <taxon>Pseudomonadota</taxon>
        <taxon>Gammaproteobacteria</taxon>
        <taxon>Alteromonadales</taxon>
        <taxon>Alteromonadaceae</taxon>
        <taxon>Alkalimarinus</taxon>
    </lineage>
</organism>
<evidence type="ECO:0000313" key="3">
    <source>
        <dbReference type="Proteomes" id="UP001163739"/>
    </source>
</evidence>
<feature type="chain" id="PRO_5045858348" evidence="1">
    <location>
        <begin position="28"/>
        <end position="339"/>
    </location>
</feature>
<feature type="signal peptide" evidence="1">
    <location>
        <begin position="1"/>
        <end position="27"/>
    </location>
</feature>
<dbReference type="RefSeq" id="WP_265048035.1">
    <property type="nucleotide sequence ID" value="NZ_CP100390.1"/>
</dbReference>
<dbReference type="Gene3D" id="3.40.190.170">
    <property type="entry name" value="Bacterial extracellular solute-binding protein, family 7"/>
    <property type="match status" value="1"/>
</dbReference>
<name>A0ABY6N3D4_9ALTE</name>
<reference evidence="2" key="1">
    <citation type="submission" date="2022-06" db="EMBL/GenBank/DDBJ databases">
        <title>Alkalimarinus sp. nov., isolated from gut of a Alitta virens.</title>
        <authorList>
            <person name="Yang A.I."/>
            <person name="Shin N.-R."/>
        </authorList>
    </citation>
    <scope>NUCLEOTIDE SEQUENCE</scope>
    <source>
        <strain evidence="2">A2M4</strain>
    </source>
</reference>
<dbReference type="Pfam" id="PF19582">
    <property type="entry name" value="AdeT1_2"/>
    <property type="match status" value="1"/>
</dbReference>
<dbReference type="EMBL" id="CP100390">
    <property type="protein sequence ID" value="UZE96550.1"/>
    <property type="molecule type" value="Genomic_DNA"/>
</dbReference>
<dbReference type="Proteomes" id="UP001163739">
    <property type="component" value="Chromosome"/>
</dbReference>
<gene>
    <name evidence="2" type="ORF">NKI27_02020</name>
</gene>
<dbReference type="InterPro" id="IPR038404">
    <property type="entry name" value="TRAP_DctP_sf"/>
</dbReference>
<protein>
    <submittedName>
        <fullName evidence="2">DUF6091 family protein</fullName>
    </submittedName>
</protein>
<accession>A0ABY6N3D4</accession>
<keyword evidence="3" id="KW-1185">Reference proteome</keyword>
<dbReference type="SUPFAM" id="SSF53850">
    <property type="entry name" value="Periplasmic binding protein-like II"/>
    <property type="match status" value="1"/>
</dbReference>
<proteinExistence type="predicted"/>
<dbReference type="InterPro" id="IPR045758">
    <property type="entry name" value="AdeT1/2"/>
</dbReference>
<evidence type="ECO:0000256" key="1">
    <source>
        <dbReference type="SAM" id="SignalP"/>
    </source>
</evidence>
<keyword evidence="1" id="KW-0732">Signal</keyword>